<evidence type="ECO:0000256" key="5">
    <source>
        <dbReference type="ARBA" id="ARBA00023163"/>
    </source>
</evidence>
<dbReference type="Proteomes" id="UP000663889">
    <property type="component" value="Unassembled WGS sequence"/>
</dbReference>
<dbReference type="Proteomes" id="UP000663874">
    <property type="component" value="Unassembled WGS sequence"/>
</dbReference>
<feature type="coiled-coil region" evidence="7">
    <location>
        <begin position="278"/>
        <end position="305"/>
    </location>
</feature>
<dbReference type="PANTHER" id="PTHR11988:SF56">
    <property type="entry name" value="TRANSCRIPTION FACTOR CES-2"/>
    <property type="match status" value="1"/>
</dbReference>
<dbReference type="SUPFAM" id="SSF57959">
    <property type="entry name" value="Leucine zipper domain"/>
    <property type="match status" value="1"/>
</dbReference>
<feature type="compositionally biased region" description="Low complexity" evidence="8">
    <location>
        <begin position="229"/>
        <end position="241"/>
    </location>
</feature>
<dbReference type="OrthoDB" id="6022300at2759"/>
<reference evidence="11" key="1">
    <citation type="submission" date="2021-02" db="EMBL/GenBank/DDBJ databases">
        <authorList>
            <person name="Nowell W R."/>
        </authorList>
    </citation>
    <scope>NUCLEOTIDE SEQUENCE</scope>
</reference>
<dbReference type="InterPro" id="IPR040223">
    <property type="entry name" value="PAR_bZIP"/>
</dbReference>
<feature type="compositionally biased region" description="Polar residues" evidence="8">
    <location>
        <begin position="198"/>
        <end position="214"/>
    </location>
</feature>
<dbReference type="InterPro" id="IPR004827">
    <property type="entry name" value="bZIP"/>
</dbReference>
<comment type="subcellular location">
    <subcellularLocation>
        <location evidence="1">Nucleus</location>
    </subcellularLocation>
</comment>
<dbReference type="AlphaFoldDB" id="A0A815IQQ5"/>
<dbReference type="GO" id="GO:0000978">
    <property type="term" value="F:RNA polymerase II cis-regulatory region sequence-specific DNA binding"/>
    <property type="evidence" value="ECO:0007669"/>
    <property type="project" value="TreeGrafter"/>
</dbReference>
<dbReference type="EMBL" id="CAJNOU010003112">
    <property type="protein sequence ID" value="CAF1371563.1"/>
    <property type="molecule type" value="Genomic_DNA"/>
</dbReference>
<evidence type="ECO:0000256" key="1">
    <source>
        <dbReference type="ARBA" id="ARBA00004123"/>
    </source>
</evidence>
<feature type="compositionally biased region" description="Basic and acidic residues" evidence="8">
    <location>
        <begin position="242"/>
        <end position="269"/>
    </location>
</feature>
<sequence>MLTVTSSFECSINIAPQLHFLADIADQMEQINHHDDDEHDQSSNEENTHDDQQQLLFKYLAESLQKQQQQQQTGPIDFSTTSNTMKKEILDDDEEEEEDLEMQEKQSSSLIRSSIPILPPLLLRNKHGKPTRPFKAYPRDPLSLPLGFYSPLVPSSDNLLNVLASSNDDFSKQFRKRIQQAQERVVNRLQDSPIKTLNQYQEKIHSPSSTTNNIPPKKRYRPNTPPPEISSSISSQQINQETDTKDDAYWERRRKNNEAAKRSRDARRAKEDEIALRAAWLEQENLKLRLENAHLKQENVQLRCQIYGSTDSST</sequence>
<keyword evidence="5" id="KW-0804">Transcription</keyword>
<evidence type="ECO:0000259" key="9">
    <source>
        <dbReference type="PROSITE" id="PS50217"/>
    </source>
</evidence>
<dbReference type="PANTHER" id="PTHR11988">
    <property type="entry name" value="THYROTROPH EMBRYONIC FACTOR RELATED"/>
    <property type="match status" value="1"/>
</dbReference>
<comment type="caution">
    <text evidence="11">The sequence shown here is derived from an EMBL/GenBank/DDBJ whole genome shotgun (WGS) entry which is preliminary data.</text>
</comment>
<evidence type="ECO:0000256" key="2">
    <source>
        <dbReference type="ARBA" id="ARBA00006079"/>
    </source>
</evidence>
<dbReference type="SMART" id="SM00338">
    <property type="entry name" value="BRLZ"/>
    <property type="match status" value="1"/>
</dbReference>
<dbReference type="Proteomes" id="UP000663882">
    <property type="component" value="Unassembled WGS sequence"/>
</dbReference>
<keyword evidence="3" id="KW-0805">Transcription regulation</keyword>
<evidence type="ECO:0000313" key="11">
    <source>
        <dbReference type="EMBL" id="CAF1371563.1"/>
    </source>
</evidence>
<evidence type="ECO:0000256" key="3">
    <source>
        <dbReference type="ARBA" id="ARBA00023015"/>
    </source>
</evidence>
<feature type="domain" description="BZIP" evidence="9">
    <location>
        <begin position="246"/>
        <end position="303"/>
    </location>
</feature>
<comment type="similarity">
    <text evidence="2">Belongs to the bZIP family. NFIL3 subfamily.</text>
</comment>
<proteinExistence type="inferred from homology"/>
<name>A0A815IQQ5_9BILA</name>
<keyword evidence="7" id="KW-0175">Coiled coil</keyword>
<evidence type="ECO:0000313" key="14">
    <source>
        <dbReference type="Proteomes" id="UP000663889"/>
    </source>
</evidence>
<dbReference type="FunFam" id="1.20.5.170:FF:000025">
    <property type="entry name" value="nuclear factor interleukin-3-regulated protein-like"/>
    <property type="match status" value="1"/>
</dbReference>
<dbReference type="InterPro" id="IPR046347">
    <property type="entry name" value="bZIP_sf"/>
</dbReference>
<feature type="region of interest" description="Disordered" evidence="8">
    <location>
        <begin position="64"/>
        <end position="85"/>
    </location>
</feature>
<evidence type="ECO:0000256" key="8">
    <source>
        <dbReference type="SAM" id="MobiDB-lite"/>
    </source>
</evidence>
<dbReference type="PROSITE" id="PS50217">
    <property type="entry name" value="BZIP"/>
    <property type="match status" value="1"/>
</dbReference>
<keyword evidence="6" id="KW-0539">Nucleus</keyword>
<evidence type="ECO:0000313" key="12">
    <source>
        <dbReference type="EMBL" id="CAF3814855.1"/>
    </source>
</evidence>
<organism evidence="11 14">
    <name type="scientific">Rotaria sordida</name>
    <dbReference type="NCBI Taxonomy" id="392033"/>
    <lineage>
        <taxon>Eukaryota</taxon>
        <taxon>Metazoa</taxon>
        <taxon>Spiralia</taxon>
        <taxon>Gnathifera</taxon>
        <taxon>Rotifera</taxon>
        <taxon>Eurotatoria</taxon>
        <taxon>Bdelloidea</taxon>
        <taxon>Philodinida</taxon>
        <taxon>Philodinidae</taxon>
        <taxon>Rotaria</taxon>
    </lineage>
</organism>
<protein>
    <recommendedName>
        <fullName evidence="9">BZIP domain-containing protein</fullName>
    </recommendedName>
</protein>
<keyword evidence="4" id="KW-0238">DNA-binding</keyword>
<dbReference type="GO" id="GO:0000981">
    <property type="term" value="F:DNA-binding transcription factor activity, RNA polymerase II-specific"/>
    <property type="evidence" value="ECO:0007669"/>
    <property type="project" value="TreeGrafter"/>
</dbReference>
<dbReference type="GO" id="GO:0005634">
    <property type="term" value="C:nucleus"/>
    <property type="evidence" value="ECO:0007669"/>
    <property type="project" value="UniProtKB-SubCell"/>
</dbReference>
<evidence type="ECO:0000256" key="6">
    <source>
        <dbReference type="ARBA" id="ARBA00023242"/>
    </source>
</evidence>
<dbReference type="EMBL" id="CAJNOO010003047">
    <property type="protein sequence ID" value="CAF1314582.1"/>
    <property type="molecule type" value="Genomic_DNA"/>
</dbReference>
<evidence type="ECO:0000313" key="10">
    <source>
        <dbReference type="EMBL" id="CAF1314582.1"/>
    </source>
</evidence>
<accession>A0A815IQQ5</accession>
<dbReference type="EMBL" id="CAJOAX010002719">
    <property type="protein sequence ID" value="CAF3814855.1"/>
    <property type="molecule type" value="Genomic_DNA"/>
</dbReference>
<evidence type="ECO:0000313" key="13">
    <source>
        <dbReference type="EMBL" id="CAF3876420.1"/>
    </source>
</evidence>
<dbReference type="Gene3D" id="1.20.5.170">
    <property type="match status" value="1"/>
</dbReference>
<dbReference type="CDD" id="cd14695">
    <property type="entry name" value="bZIP_HLF"/>
    <property type="match status" value="1"/>
</dbReference>
<dbReference type="Proteomes" id="UP000663823">
    <property type="component" value="Unassembled WGS sequence"/>
</dbReference>
<feature type="region of interest" description="Disordered" evidence="8">
    <location>
        <begin position="198"/>
        <end position="269"/>
    </location>
</feature>
<evidence type="ECO:0000256" key="7">
    <source>
        <dbReference type="SAM" id="Coils"/>
    </source>
</evidence>
<evidence type="ECO:0000256" key="4">
    <source>
        <dbReference type="ARBA" id="ARBA00023125"/>
    </source>
</evidence>
<dbReference type="Pfam" id="PF07716">
    <property type="entry name" value="bZIP_2"/>
    <property type="match status" value="1"/>
</dbReference>
<dbReference type="EMBL" id="CAJOBE010003370">
    <property type="protein sequence ID" value="CAF3876420.1"/>
    <property type="molecule type" value="Genomic_DNA"/>
</dbReference>
<gene>
    <name evidence="13" type="ORF">FNK824_LOCUS19303</name>
    <name evidence="12" type="ORF">OTI717_LOCUS19047</name>
    <name evidence="10" type="ORF">RFH988_LOCUS30436</name>
    <name evidence="11" type="ORF">SEV965_LOCUS29922</name>
</gene>